<dbReference type="RefSeq" id="WP_109640470.1">
    <property type="nucleotide sequence ID" value="NZ_QGHB01000013.1"/>
</dbReference>
<dbReference type="InterPro" id="IPR023393">
    <property type="entry name" value="START-like_dom_sf"/>
</dbReference>
<evidence type="ECO:0000313" key="4">
    <source>
        <dbReference type="EMBL" id="PWK82501.1"/>
    </source>
</evidence>
<evidence type="ECO:0000256" key="2">
    <source>
        <dbReference type="SAM" id="MobiDB-lite"/>
    </source>
</evidence>
<feature type="domain" description="Activator of Hsp90 ATPase homologue 1/2-like C-terminal" evidence="3">
    <location>
        <begin position="19"/>
        <end position="140"/>
    </location>
</feature>
<dbReference type="Pfam" id="PF08327">
    <property type="entry name" value="AHSA1"/>
    <property type="match status" value="1"/>
</dbReference>
<evidence type="ECO:0000256" key="1">
    <source>
        <dbReference type="ARBA" id="ARBA00006817"/>
    </source>
</evidence>
<comment type="similarity">
    <text evidence="1">Belongs to the AHA1 family.</text>
</comment>
<comment type="caution">
    <text evidence="4">The sequence shown here is derived from an EMBL/GenBank/DDBJ whole genome shotgun (WGS) entry which is preliminary data.</text>
</comment>
<proteinExistence type="inferred from homology"/>
<reference evidence="4 5" key="1">
    <citation type="submission" date="2018-05" db="EMBL/GenBank/DDBJ databases">
        <title>Genomic Encyclopedia of Type Strains, Phase IV (KMG-IV): sequencing the most valuable type-strain genomes for metagenomic binning, comparative biology and taxonomic classification.</title>
        <authorList>
            <person name="Goeker M."/>
        </authorList>
    </citation>
    <scope>NUCLEOTIDE SEQUENCE [LARGE SCALE GENOMIC DNA]</scope>
    <source>
        <strain evidence="4 5">DSM 45480</strain>
    </source>
</reference>
<dbReference type="SUPFAM" id="SSF55961">
    <property type="entry name" value="Bet v1-like"/>
    <property type="match status" value="1"/>
</dbReference>
<name>A0A316HMP2_9PSEU</name>
<evidence type="ECO:0000259" key="3">
    <source>
        <dbReference type="Pfam" id="PF08327"/>
    </source>
</evidence>
<dbReference type="InterPro" id="IPR013538">
    <property type="entry name" value="ASHA1/2-like_C"/>
</dbReference>
<feature type="region of interest" description="Disordered" evidence="2">
    <location>
        <begin position="166"/>
        <end position="185"/>
    </location>
</feature>
<protein>
    <submittedName>
        <fullName evidence="4">Uncharacterized protein YndB with AHSA1/START domain</fullName>
    </submittedName>
</protein>
<accession>A0A316HMP2</accession>
<dbReference type="Gene3D" id="3.30.530.20">
    <property type="match status" value="1"/>
</dbReference>
<dbReference type="Proteomes" id="UP000246005">
    <property type="component" value="Unassembled WGS sequence"/>
</dbReference>
<dbReference type="AlphaFoldDB" id="A0A316HMP2"/>
<dbReference type="EMBL" id="QGHB01000013">
    <property type="protein sequence ID" value="PWK82501.1"/>
    <property type="molecule type" value="Genomic_DNA"/>
</dbReference>
<evidence type="ECO:0000313" key="5">
    <source>
        <dbReference type="Proteomes" id="UP000246005"/>
    </source>
</evidence>
<gene>
    <name evidence="4" type="ORF">C8D88_11394</name>
</gene>
<sequence length="185" mass="20584">MRTLAEPGTELLHSIVIAAPIEKVWAEITKLDGKQRAMMDAVLDSKLEPGAPLYYRSTDGKRVFVVGRVVEVDPPRLLSHTQRLTMRDDPWTVVSWELEEVDGGTRVTLRNSGWPEGVERLDKVDSTWKGILAALKQVVESGDVGTGLKIQYAMMRAFMWAMPSGTKTENVPEPPGIDPNVNRTD</sequence>
<organism evidence="4 5">
    <name type="scientific">Lentzea atacamensis</name>
    <dbReference type="NCBI Taxonomy" id="531938"/>
    <lineage>
        <taxon>Bacteria</taxon>
        <taxon>Bacillati</taxon>
        <taxon>Actinomycetota</taxon>
        <taxon>Actinomycetes</taxon>
        <taxon>Pseudonocardiales</taxon>
        <taxon>Pseudonocardiaceae</taxon>
        <taxon>Lentzea</taxon>
    </lineage>
</organism>